<reference evidence="6 7" key="2">
    <citation type="journal article" date="2011" name="Stand. Genomic Sci.">
        <title>Complete genome sequence of Truepera radiovictrix type strain (RQ-24).</title>
        <authorList>
            <person name="Ivanova N."/>
            <person name="Rohde C."/>
            <person name="Munk C."/>
            <person name="Nolan M."/>
            <person name="Lucas S."/>
            <person name="Del Rio T.G."/>
            <person name="Tice H."/>
            <person name="Deshpande S."/>
            <person name="Cheng J.F."/>
            <person name="Tapia R."/>
            <person name="Han C."/>
            <person name="Goodwin L."/>
            <person name="Pitluck S."/>
            <person name="Liolios K."/>
            <person name="Mavromatis K."/>
            <person name="Mikhailova N."/>
            <person name="Pati A."/>
            <person name="Chen A."/>
            <person name="Palaniappan K."/>
            <person name="Land M."/>
            <person name="Hauser L."/>
            <person name="Chang Y.J."/>
            <person name="Jeffries C.D."/>
            <person name="Brambilla E."/>
            <person name="Rohde M."/>
            <person name="Goker M."/>
            <person name="Tindall B.J."/>
            <person name="Woyke T."/>
            <person name="Bristow J."/>
            <person name="Eisen J.A."/>
            <person name="Markowitz V."/>
            <person name="Hugenholtz P."/>
            <person name="Kyrpides N.C."/>
            <person name="Klenk H.P."/>
            <person name="Lapidus A."/>
        </authorList>
    </citation>
    <scope>NUCLEOTIDE SEQUENCE [LARGE SCALE GENOMIC DNA]</scope>
    <source>
        <strain evidence="7">DSM 17093 / CIP 108686 / LMG 22925 / RQ-24</strain>
    </source>
</reference>
<dbReference type="PANTHER" id="PTHR30290">
    <property type="entry name" value="PERIPLASMIC BINDING COMPONENT OF ABC TRANSPORTER"/>
    <property type="match status" value="1"/>
</dbReference>
<dbReference type="eggNOG" id="COG0747">
    <property type="taxonomic scope" value="Bacteria"/>
</dbReference>
<evidence type="ECO:0000256" key="3">
    <source>
        <dbReference type="ARBA" id="ARBA00022729"/>
    </source>
</evidence>
<dbReference type="GO" id="GO:0015833">
    <property type="term" value="P:peptide transport"/>
    <property type="evidence" value="ECO:0007669"/>
    <property type="project" value="TreeGrafter"/>
</dbReference>
<feature type="domain" description="Solute-binding protein family 5" evidence="5">
    <location>
        <begin position="64"/>
        <end position="421"/>
    </location>
</feature>
<evidence type="ECO:0000259" key="5">
    <source>
        <dbReference type="Pfam" id="PF00496"/>
    </source>
</evidence>
<dbReference type="PANTHER" id="PTHR30290:SF9">
    <property type="entry name" value="OLIGOPEPTIDE-BINDING PROTEIN APPA"/>
    <property type="match status" value="1"/>
</dbReference>
<dbReference type="Proteomes" id="UP000000379">
    <property type="component" value="Chromosome"/>
</dbReference>
<proteinExistence type="inferred from homology"/>
<dbReference type="SUPFAM" id="SSF53850">
    <property type="entry name" value="Periplasmic binding protein-like II"/>
    <property type="match status" value="1"/>
</dbReference>
<dbReference type="InterPro" id="IPR030678">
    <property type="entry name" value="Peptide/Ni-bd"/>
</dbReference>
<dbReference type="Gene3D" id="3.10.105.10">
    <property type="entry name" value="Dipeptide-binding Protein, Domain 3"/>
    <property type="match status" value="1"/>
</dbReference>
<dbReference type="STRING" id="649638.Trad_1129"/>
<keyword evidence="7" id="KW-1185">Reference proteome</keyword>
<dbReference type="GO" id="GO:0043190">
    <property type="term" value="C:ATP-binding cassette (ABC) transporter complex"/>
    <property type="evidence" value="ECO:0007669"/>
    <property type="project" value="InterPro"/>
</dbReference>
<dbReference type="InterPro" id="IPR039424">
    <property type="entry name" value="SBP_5"/>
</dbReference>
<protein>
    <submittedName>
        <fullName evidence="6">Extracellular solute-binding protein family 5</fullName>
    </submittedName>
</protein>
<dbReference type="EMBL" id="CP002049">
    <property type="protein sequence ID" value="ADI14256.1"/>
    <property type="molecule type" value="Genomic_DNA"/>
</dbReference>
<dbReference type="KEGG" id="tra:Trad_1129"/>
<dbReference type="InterPro" id="IPR000914">
    <property type="entry name" value="SBP_5_dom"/>
</dbReference>
<evidence type="ECO:0000313" key="6">
    <source>
        <dbReference type="EMBL" id="ADI14256.1"/>
    </source>
</evidence>
<sequence>MKTLRYLCLAAGLGLGTAWAQPLIIAQGTDAVTLDANDATDSPSATVISHISETLFKLEPDGSIVPWLVESYEVSEDARTWTLTLHDGITFHDGEPLDAEAVKYNIERLTDPDNAFAFAFLLAPISEITVIDELTLELSLDEPFAPLLAHFTHSSTAMQSPAAIEAAGEDFGDNPVGTGPYRFVSWDRGEGVITLEAYEDYWNEGPEITEVRFITAAESTSRMALVETGEAHVAVRVPPQDVERLDANPNITVENTSSVRTIYMYFNALREPTNDVRVRQAINYAVDKEEITEFLLGGAARVSDAPISPGVFGYTPVGEYEYNPERARELLAEAGFENGLDITMYSPSGRYLQDIQIAEAIQNQLAEVGINATIETLEWAAYLELTNRPPEENDVLFAMLGWGTVTGDADYGLYALFHTDQWVPTGSNRAFYSNEEVDSLLDRARTSTDPAEREALYAEAMQIIWDDAAWLFLHSESQLTAIRDEVEGIIVHPTERVLAYNARFR</sequence>
<dbReference type="AlphaFoldDB" id="D7CVZ3"/>
<dbReference type="Pfam" id="PF00496">
    <property type="entry name" value="SBP_bac_5"/>
    <property type="match status" value="1"/>
</dbReference>
<dbReference type="OrthoDB" id="9772924at2"/>
<reference evidence="7" key="1">
    <citation type="submission" date="2010-05" db="EMBL/GenBank/DDBJ databases">
        <title>The complete genome of Truepera radiovictris DSM 17093.</title>
        <authorList>
            <consortium name="US DOE Joint Genome Institute (JGI-PGF)"/>
            <person name="Lucas S."/>
            <person name="Copeland A."/>
            <person name="Lapidus A."/>
            <person name="Glavina del Rio T."/>
            <person name="Dalin E."/>
            <person name="Tice H."/>
            <person name="Bruce D."/>
            <person name="Goodwin L."/>
            <person name="Pitluck S."/>
            <person name="Kyrpides N."/>
            <person name="Mavromatis K."/>
            <person name="Ovchinnikova G."/>
            <person name="Munk A.C."/>
            <person name="Detter J.C."/>
            <person name="Han C."/>
            <person name="Tapia R."/>
            <person name="Land M."/>
            <person name="Hauser L."/>
            <person name="Markowitz V."/>
            <person name="Cheng J.-F."/>
            <person name="Hugenholtz P."/>
            <person name="Woyke T."/>
            <person name="Wu D."/>
            <person name="Tindall B."/>
            <person name="Pomrenke H.G."/>
            <person name="Brambilla E."/>
            <person name="Klenk H.-P."/>
            <person name="Eisen J.A."/>
        </authorList>
    </citation>
    <scope>NUCLEOTIDE SEQUENCE [LARGE SCALE GENOMIC DNA]</scope>
    <source>
        <strain evidence="7">DSM 17093 / CIP 108686 / LMG 22925 / RQ-24</strain>
    </source>
</reference>
<feature type="chain" id="PRO_5003094292" evidence="4">
    <location>
        <begin position="21"/>
        <end position="505"/>
    </location>
</feature>
<name>D7CVZ3_TRURR</name>
<dbReference type="HOGENOM" id="CLU_017028_7_4_0"/>
<keyword evidence="3 4" id="KW-0732">Signal</keyword>
<comment type="similarity">
    <text evidence="1">Belongs to the bacterial solute-binding protein 5 family.</text>
</comment>
<dbReference type="RefSeq" id="WP_013177627.1">
    <property type="nucleotide sequence ID" value="NC_014221.1"/>
</dbReference>
<evidence type="ECO:0000256" key="1">
    <source>
        <dbReference type="ARBA" id="ARBA00005695"/>
    </source>
</evidence>
<dbReference type="GO" id="GO:0042597">
    <property type="term" value="C:periplasmic space"/>
    <property type="evidence" value="ECO:0007669"/>
    <property type="project" value="UniProtKB-ARBA"/>
</dbReference>
<organism evidence="6 7">
    <name type="scientific">Truepera radiovictrix (strain DSM 17093 / CIP 108686 / LMG 22925 / RQ-24)</name>
    <dbReference type="NCBI Taxonomy" id="649638"/>
    <lineage>
        <taxon>Bacteria</taxon>
        <taxon>Thermotogati</taxon>
        <taxon>Deinococcota</taxon>
        <taxon>Deinococci</taxon>
        <taxon>Trueperales</taxon>
        <taxon>Trueperaceae</taxon>
        <taxon>Truepera</taxon>
    </lineage>
</organism>
<accession>D7CVZ3</accession>
<evidence type="ECO:0000313" key="7">
    <source>
        <dbReference type="Proteomes" id="UP000000379"/>
    </source>
</evidence>
<evidence type="ECO:0000256" key="4">
    <source>
        <dbReference type="SAM" id="SignalP"/>
    </source>
</evidence>
<dbReference type="PIRSF" id="PIRSF002741">
    <property type="entry name" value="MppA"/>
    <property type="match status" value="1"/>
</dbReference>
<dbReference type="Gene3D" id="3.40.190.10">
    <property type="entry name" value="Periplasmic binding protein-like II"/>
    <property type="match status" value="1"/>
</dbReference>
<dbReference type="GO" id="GO:1904680">
    <property type="term" value="F:peptide transmembrane transporter activity"/>
    <property type="evidence" value="ECO:0007669"/>
    <property type="project" value="TreeGrafter"/>
</dbReference>
<gene>
    <name evidence="6" type="ordered locus">Trad_1129</name>
</gene>
<feature type="signal peptide" evidence="4">
    <location>
        <begin position="1"/>
        <end position="20"/>
    </location>
</feature>
<dbReference type="Gene3D" id="3.90.76.10">
    <property type="entry name" value="Dipeptide-binding Protein, Domain 1"/>
    <property type="match status" value="1"/>
</dbReference>
<evidence type="ECO:0000256" key="2">
    <source>
        <dbReference type="ARBA" id="ARBA00022448"/>
    </source>
</evidence>
<keyword evidence="2" id="KW-0813">Transport</keyword>
<dbReference type="CDD" id="cd08499">
    <property type="entry name" value="PBP2_Ylib_like"/>
    <property type="match status" value="1"/>
</dbReference>